<evidence type="ECO:0000313" key="12">
    <source>
        <dbReference type="Proteomes" id="UP000769766"/>
    </source>
</evidence>
<evidence type="ECO:0000256" key="10">
    <source>
        <dbReference type="HAMAP-Rule" id="MF_01456"/>
    </source>
</evidence>
<dbReference type="NCBIfam" id="NF004320">
    <property type="entry name" value="PRK05715.1-2"/>
    <property type="match status" value="1"/>
</dbReference>
<feature type="transmembrane region" description="Helical" evidence="10">
    <location>
        <begin position="6"/>
        <end position="25"/>
    </location>
</feature>
<keyword evidence="4 10" id="KW-0813">Transport</keyword>
<accession>A0A932CRD3</accession>
<dbReference type="Proteomes" id="UP000769766">
    <property type="component" value="Unassembled WGS sequence"/>
</dbReference>
<gene>
    <name evidence="10 11" type="primary">nuoK</name>
    <name evidence="11" type="ORF">HYY20_13985</name>
</gene>
<keyword evidence="7 10" id="KW-1278">Translocase</keyword>
<evidence type="ECO:0000256" key="8">
    <source>
        <dbReference type="ARBA" id="ARBA00022989"/>
    </source>
</evidence>
<dbReference type="EMBL" id="JACPRF010000425">
    <property type="protein sequence ID" value="MBI2877982.1"/>
    <property type="molecule type" value="Genomic_DNA"/>
</dbReference>
<keyword evidence="10" id="KW-0520">NAD</keyword>
<name>A0A932CRD3_UNCTE</name>
<evidence type="ECO:0000256" key="5">
    <source>
        <dbReference type="ARBA" id="ARBA00022692"/>
    </source>
</evidence>
<comment type="subcellular location">
    <subcellularLocation>
        <location evidence="10">Cell membrane</location>
        <topology evidence="10">Multi-pass membrane protein</topology>
    </subcellularLocation>
    <subcellularLocation>
        <location evidence="2">Membrane</location>
        <topology evidence="2">Multi-pass membrane protein</topology>
    </subcellularLocation>
</comment>
<keyword evidence="5 10" id="KW-0812">Transmembrane</keyword>
<comment type="subunit">
    <text evidence="10">NDH-1 is composed of 14 different subunits. Subunits NuoA, H, J, K, L, M, N constitute the membrane sector of the complex.</text>
</comment>
<evidence type="ECO:0000256" key="7">
    <source>
        <dbReference type="ARBA" id="ARBA00022967"/>
    </source>
</evidence>
<dbReference type="Pfam" id="PF00420">
    <property type="entry name" value="Oxidored_q2"/>
    <property type="match status" value="1"/>
</dbReference>
<dbReference type="InterPro" id="IPR039428">
    <property type="entry name" value="NUOK/Mnh_C1-like"/>
</dbReference>
<comment type="similarity">
    <text evidence="3 10">Belongs to the complex I subunit 4L family.</text>
</comment>
<keyword evidence="9 10" id="KW-0472">Membrane</keyword>
<dbReference type="GO" id="GO:0030964">
    <property type="term" value="C:NADH dehydrogenase complex"/>
    <property type="evidence" value="ECO:0007669"/>
    <property type="project" value="TreeGrafter"/>
</dbReference>
<reference evidence="11" key="1">
    <citation type="submission" date="2020-07" db="EMBL/GenBank/DDBJ databases">
        <title>Huge and variable diversity of episymbiotic CPR bacteria and DPANN archaea in groundwater ecosystems.</title>
        <authorList>
            <person name="He C.Y."/>
            <person name="Keren R."/>
            <person name="Whittaker M."/>
            <person name="Farag I.F."/>
            <person name="Doudna J."/>
            <person name="Cate J.H.D."/>
            <person name="Banfield J.F."/>
        </authorList>
    </citation>
    <scope>NUCLEOTIDE SEQUENCE</scope>
    <source>
        <strain evidence="11">NC_groundwater_672_Ag_B-0.1um_62_36</strain>
    </source>
</reference>
<dbReference type="HAMAP" id="MF_01456">
    <property type="entry name" value="NDH1_NuoK"/>
    <property type="match status" value="1"/>
</dbReference>
<dbReference type="GO" id="GO:0042773">
    <property type="term" value="P:ATP synthesis coupled electron transport"/>
    <property type="evidence" value="ECO:0007669"/>
    <property type="project" value="InterPro"/>
</dbReference>
<dbReference type="GO" id="GO:0005886">
    <property type="term" value="C:plasma membrane"/>
    <property type="evidence" value="ECO:0007669"/>
    <property type="project" value="UniProtKB-SubCell"/>
</dbReference>
<proteinExistence type="inferred from homology"/>
<protein>
    <recommendedName>
        <fullName evidence="10">NADH-quinone oxidoreductase subunit K</fullName>
        <ecNumber evidence="10">7.1.1.-</ecNumber>
    </recommendedName>
    <alternativeName>
        <fullName evidence="10">NADH dehydrogenase I subunit K</fullName>
    </alternativeName>
    <alternativeName>
        <fullName evidence="10">NDH-1 subunit K</fullName>
    </alternativeName>
</protein>
<organism evidence="11 12">
    <name type="scientific">Tectimicrobiota bacterium</name>
    <dbReference type="NCBI Taxonomy" id="2528274"/>
    <lineage>
        <taxon>Bacteria</taxon>
        <taxon>Pseudomonadati</taxon>
        <taxon>Nitrospinota/Tectimicrobiota group</taxon>
        <taxon>Candidatus Tectimicrobiota</taxon>
    </lineage>
</organism>
<dbReference type="PANTHER" id="PTHR11434:SF16">
    <property type="entry name" value="NADH-UBIQUINONE OXIDOREDUCTASE CHAIN 4L"/>
    <property type="match status" value="1"/>
</dbReference>
<evidence type="ECO:0000256" key="6">
    <source>
        <dbReference type="ARBA" id="ARBA00022719"/>
    </source>
</evidence>
<evidence type="ECO:0000256" key="3">
    <source>
        <dbReference type="ARBA" id="ARBA00010519"/>
    </source>
</evidence>
<comment type="catalytic activity">
    <reaction evidence="10">
        <text>a quinone + NADH + 5 H(+)(in) = a quinol + NAD(+) + 4 H(+)(out)</text>
        <dbReference type="Rhea" id="RHEA:57888"/>
        <dbReference type="ChEBI" id="CHEBI:15378"/>
        <dbReference type="ChEBI" id="CHEBI:24646"/>
        <dbReference type="ChEBI" id="CHEBI:57540"/>
        <dbReference type="ChEBI" id="CHEBI:57945"/>
        <dbReference type="ChEBI" id="CHEBI:132124"/>
    </reaction>
</comment>
<keyword evidence="11" id="KW-0560">Oxidoreductase</keyword>
<evidence type="ECO:0000256" key="4">
    <source>
        <dbReference type="ARBA" id="ARBA00022448"/>
    </source>
</evidence>
<evidence type="ECO:0000256" key="1">
    <source>
        <dbReference type="ARBA" id="ARBA00002378"/>
    </source>
</evidence>
<sequence length="102" mass="10942">MATVPFNEVMILAGILFGLGLLGVLIRRDLVFVLMSLEIMLNATVLAFAAAGARWQQPDGQVLIIFILVTAAAEVSVGLPLVLQISDKFKTLDADEVSLMRG</sequence>
<comment type="function">
    <text evidence="1 10">NDH-1 shuttles electrons from NADH, via FMN and iron-sulfur (Fe-S) centers, to quinones in the respiratory chain. The immediate electron acceptor for the enzyme in this species is believed to be ubiquinone. Couples the redox reaction to proton translocation (for every two electrons transferred, four hydrogen ions are translocated across the cytoplasmic membrane), and thus conserves the redox energy in a proton gradient.</text>
</comment>
<evidence type="ECO:0000313" key="11">
    <source>
        <dbReference type="EMBL" id="MBI2877982.1"/>
    </source>
</evidence>
<keyword evidence="10" id="KW-1003">Cell membrane</keyword>
<evidence type="ECO:0000256" key="2">
    <source>
        <dbReference type="ARBA" id="ARBA00004141"/>
    </source>
</evidence>
<feature type="transmembrane region" description="Helical" evidence="10">
    <location>
        <begin position="32"/>
        <end position="51"/>
    </location>
</feature>
<dbReference type="InterPro" id="IPR001133">
    <property type="entry name" value="NADH_UbQ_OxRdtase_chain4L/K"/>
</dbReference>
<keyword evidence="10" id="KW-0830">Ubiquinone</keyword>
<dbReference type="GO" id="GO:0050136">
    <property type="term" value="F:NADH dehydrogenase (quinone) (non-electrogenic) activity"/>
    <property type="evidence" value="ECO:0007669"/>
    <property type="project" value="UniProtKB-UniRule"/>
</dbReference>
<feature type="transmembrane region" description="Helical" evidence="10">
    <location>
        <begin position="63"/>
        <end position="83"/>
    </location>
</feature>
<dbReference type="Gene3D" id="1.10.287.3510">
    <property type="match status" value="1"/>
</dbReference>
<dbReference type="PANTHER" id="PTHR11434">
    <property type="entry name" value="NADH-UBIQUINONE OXIDOREDUCTASE SUBUNIT ND4L"/>
    <property type="match status" value="1"/>
</dbReference>
<dbReference type="NCBIfam" id="NF004319">
    <property type="entry name" value="PRK05715.1-1"/>
    <property type="match status" value="1"/>
</dbReference>
<dbReference type="EC" id="7.1.1.-" evidence="10"/>
<evidence type="ECO:0000256" key="9">
    <source>
        <dbReference type="ARBA" id="ARBA00023136"/>
    </source>
</evidence>
<comment type="caution">
    <text evidence="11">The sequence shown here is derived from an EMBL/GenBank/DDBJ whole genome shotgun (WGS) entry which is preliminary data.</text>
</comment>
<dbReference type="FunFam" id="1.10.287.3510:FF:000001">
    <property type="entry name" value="NADH-quinone oxidoreductase subunit K"/>
    <property type="match status" value="1"/>
</dbReference>
<dbReference type="GO" id="GO:0048038">
    <property type="term" value="F:quinone binding"/>
    <property type="evidence" value="ECO:0007669"/>
    <property type="project" value="UniProtKB-KW"/>
</dbReference>
<dbReference type="AlphaFoldDB" id="A0A932CRD3"/>
<keyword evidence="6 10" id="KW-0874">Quinone</keyword>
<keyword evidence="8 10" id="KW-1133">Transmembrane helix</keyword>